<reference evidence="1 2" key="1">
    <citation type="journal article" date="2015" name="Nat. Commun.">
        <title>Lucilia cuprina genome unlocks parasitic fly biology to underpin future interventions.</title>
        <authorList>
            <person name="Anstead C.A."/>
            <person name="Korhonen P.K."/>
            <person name="Young N.D."/>
            <person name="Hall R.S."/>
            <person name="Jex A.R."/>
            <person name="Murali S.C."/>
            <person name="Hughes D.S."/>
            <person name="Lee S.F."/>
            <person name="Perry T."/>
            <person name="Stroehlein A.J."/>
            <person name="Ansell B.R."/>
            <person name="Breugelmans B."/>
            <person name="Hofmann A."/>
            <person name="Qu J."/>
            <person name="Dugan S."/>
            <person name="Lee S.L."/>
            <person name="Chao H."/>
            <person name="Dinh H."/>
            <person name="Han Y."/>
            <person name="Doddapaneni H.V."/>
            <person name="Worley K.C."/>
            <person name="Muzny D.M."/>
            <person name="Ioannidis P."/>
            <person name="Waterhouse R.M."/>
            <person name="Zdobnov E.M."/>
            <person name="James P.J."/>
            <person name="Bagnall N.H."/>
            <person name="Kotze A.C."/>
            <person name="Gibbs R.A."/>
            <person name="Richards S."/>
            <person name="Batterham P."/>
            <person name="Gasser R.B."/>
        </authorList>
    </citation>
    <scope>NUCLEOTIDE SEQUENCE [LARGE SCALE GENOMIC DNA]</scope>
    <source>
        <strain evidence="1 2">LS</strain>
        <tissue evidence="1">Full body</tissue>
    </source>
</reference>
<protein>
    <submittedName>
        <fullName evidence="1">Uncharacterized protein</fullName>
    </submittedName>
</protein>
<comment type="caution">
    <text evidence="1">The sequence shown here is derived from an EMBL/GenBank/DDBJ whole genome shotgun (WGS) entry which is preliminary data.</text>
</comment>
<evidence type="ECO:0000313" key="1">
    <source>
        <dbReference type="EMBL" id="KNC34029.1"/>
    </source>
</evidence>
<gene>
    <name evidence="1" type="ORF">FF38_02164</name>
</gene>
<sequence length="195" mass="21890">MKFDIADICQLIYKSTSSYRSMVLGAFTIVRFFIYDDCGILEFYNPLRSIRPGDISFTDASKALSSKVTGILAESLLDIRPSSPLKRTSMIILYFFSLEASIFIGTTNTGELYGDLDGLIIPWSSSSVICFSTSSFIDIGVINCHNILRSYSEIFSGSSKRFINFQYSFCTFFHELNSVLLPENSQRDLTTSAKK</sequence>
<keyword evidence="2" id="KW-1185">Reference proteome</keyword>
<dbReference type="Proteomes" id="UP000037069">
    <property type="component" value="Unassembled WGS sequence"/>
</dbReference>
<name>A0A0L0CRH0_LUCCU</name>
<evidence type="ECO:0000313" key="2">
    <source>
        <dbReference type="Proteomes" id="UP000037069"/>
    </source>
</evidence>
<organism evidence="1 2">
    <name type="scientific">Lucilia cuprina</name>
    <name type="common">Green bottle fly</name>
    <name type="synonym">Australian sheep blowfly</name>
    <dbReference type="NCBI Taxonomy" id="7375"/>
    <lineage>
        <taxon>Eukaryota</taxon>
        <taxon>Metazoa</taxon>
        <taxon>Ecdysozoa</taxon>
        <taxon>Arthropoda</taxon>
        <taxon>Hexapoda</taxon>
        <taxon>Insecta</taxon>
        <taxon>Pterygota</taxon>
        <taxon>Neoptera</taxon>
        <taxon>Endopterygota</taxon>
        <taxon>Diptera</taxon>
        <taxon>Brachycera</taxon>
        <taxon>Muscomorpha</taxon>
        <taxon>Oestroidea</taxon>
        <taxon>Calliphoridae</taxon>
        <taxon>Luciliinae</taxon>
        <taxon>Lucilia</taxon>
    </lineage>
</organism>
<dbReference type="AlphaFoldDB" id="A0A0L0CRH0"/>
<dbReference type="EMBL" id="JRES01000117">
    <property type="protein sequence ID" value="KNC34029.1"/>
    <property type="molecule type" value="Genomic_DNA"/>
</dbReference>
<accession>A0A0L0CRH0</accession>
<proteinExistence type="predicted"/>